<dbReference type="PROSITE" id="PS50943">
    <property type="entry name" value="HTH_CROC1"/>
    <property type="match status" value="1"/>
</dbReference>
<dbReference type="Gene3D" id="1.10.260.40">
    <property type="entry name" value="lambda repressor-like DNA-binding domains"/>
    <property type="match status" value="1"/>
</dbReference>
<dbReference type="SUPFAM" id="SSF47413">
    <property type="entry name" value="lambda repressor-like DNA-binding domains"/>
    <property type="match status" value="1"/>
</dbReference>
<gene>
    <name evidence="2" type="ORF">IE37_03296</name>
</gene>
<dbReference type="SMART" id="SM00530">
    <property type="entry name" value="HTH_XRE"/>
    <property type="match status" value="1"/>
</dbReference>
<dbReference type="EMBL" id="QGDI01000018">
    <property type="protein sequence ID" value="PWJ09862.1"/>
    <property type="molecule type" value="Genomic_DNA"/>
</dbReference>
<dbReference type="RefSeq" id="WP_109727957.1">
    <property type="nucleotide sequence ID" value="NZ_QGDI01000018.1"/>
</dbReference>
<evidence type="ECO:0000313" key="2">
    <source>
        <dbReference type="EMBL" id="PWJ09862.1"/>
    </source>
</evidence>
<comment type="caution">
    <text evidence="2">The sequence shown here is derived from an EMBL/GenBank/DDBJ whole genome shotgun (WGS) entry which is preliminary data.</text>
</comment>
<protein>
    <submittedName>
        <fullName evidence="2">Helix-turn-helix protein</fullName>
    </submittedName>
</protein>
<dbReference type="GO" id="GO:0003677">
    <property type="term" value="F:DNA binding"/>
    <property type="evidence" value="ECO:0007669"/>
    <property type="project" value="InterPro"/>
</dbReference>
<dbReference type="CDD" id="cd00093">
    <property type="entry name" value="HTH_XRE"/>
    <property type="match status" value="1"/>
</dbReference>
<dbReference type="Proteomes" id="UP000245720">
    <property type="component" value="Unassembled WGS sequence"/>
</dbReference>
<sequence>MTYATDFGQFISEQKRKHSLQSKELADMLNISMGYLSQLEHGKRVCPDQELLKRMIDVFNLNEEERCIIYDLYEKASGKLSPDIVEYVQSKDIVKKALRAAKAVNATDSDWEMFIEAIKNEQ</sequence>
<dbReference type="OrthoDB" id="2056359at2"/>
<feature type="domain" description="HTH cro/C1-type" evidence="1">
    <location>
        <begin position="11"/>
        <end position="66"/>
    </location>
</feature>
<dbReference type="InterPro" id="IPR010982">
    <property type="entry name" value="Lambda_DNA-bd_dom_sf"/>
</dbReference>
<dbReference type="InterPro" id="IPR001387">
    <property type="entry name" value="Cro/C1-type_HTH"/>
</dbReference>
<dbReference type="AlphaFoldDB" id="A0A315XTV0"/>
<evidence type="ECO:0000259" key="1">
    <source>
        <dbReference type="PROSITE" id="PS50943"/>
    </source>
</evidence>
<evidence type="ECO:0000313" key="3">
    <source>
        <dbReference type="Proteomes" id="UP000245720"/>
    </source>
</evidence>
<accession>A0A315XTV0</accession>
<dbReference type="Pfam" id="PF01381">
    <property type="entry name" value="HTH_3"/>
    <property type="match status" value="1"/>
</dbReference>
<organism evidence="2 3">
    <name type="scientific">Ruminococcus flavefaciens</name>
    <dbReference type="NCBI Taxonomy" id="1265"/>
    <lineage>
        <taxon>Bacteria</taxon>
        <taxon>Bacillati</taxon>
        <taxon>Bacillota</taxon>
        <taxon>Clostridia</taxon>
        <taxon>Eubacteriales</taxon>
        <taxon>Oscillospiraceae</taxon>
        <taxon>Ruminococcus</taxon>
    </lineage>
</organism>
<reference evidence="2 3" key="1">
    <citation type="submission" date="2018-05" db="EMBL/GenBank/DDBJ databases">
        <title>The Hungate 1000. A catalogue of reference genomes from the rumen microbiome.</title>
        <authorList>
            <person name="Kelly W."/>
        </authorList>
    </citation>
    <scope>NUCLEOTIDE SEQUENCE [LARGE SCALE GENOMIC DNA]</scope>
    <source>
        <strain evidence="2 3">SAb67</strain>
    </source>
</reference>
<name>A0A315XTV0_RUMFL</name>
<proteinExistence type="predicted"/>